<keyword evidence="2" id="KW-1185">Reference proteome</keyword>
<protein>
    <recommendedName>
        <fullName evidence="3">DUF2292 domain-containing protein</fullName>
    </recommendedName>
</protein>
<name>A0A147I2I9_9SPHN</name>
<sequence length="60" mass="6597">MRIDPLPLGIDAPPPPSRHEAALRAISEALAVLDYGSVLLTVHAGRVVQLDVTRRRRFPD</sequence>
<dbReference type="Pfam" id="PF10055">
    <property type="entry name" value="DUF2292"/>
    <property type="match status" value="1"/>
</dbReference>
<dbReference type="AlphaFoldDB" id="A0A147I2I9"/>
<gene>
    <name evidence="1" type="ORF">NS334_09585</name>
</gene>
<dbReference type="EMBL" id="LDTB01000031">
    <property type="protein sequence ID" value="KTT72118.1"/>
    <property type="molecule type" value="Genomic_DNA"/>
</dbReference>
<dbReference type="Proteomes" id="UP000074310">
    <property type="component" value="Unassembled WGS sequence"/>
</dbReference>
<accession>A0A147I2I9</accession>
<dbReference type="RefSeq" id="WP_058755749.1">
    <property type="nucleotide sequence ID" value="NZ_LDTB01000031.1"/>
</dbReference>
<evidence type="ECO:0000313" key="2">
    <source>
        <dbReference type="Proteomes" id="UP000074310"/>
    </source>
</evidence>
<dbReference type="OrthoDB" id="7451540at2"/>
<reference evidence="1 2" key="1">
    <citation type="journal article" date="2016" name="Front. Microbiol.">
        <title>Genomic Resource of Rice Seed Associated Bacteria.</title>
        <authorList>
            <person name="Midha S."/>
            <person name="Bansal K."/>
            <person name="Sharma S."/>
            <person name="Kumar N."/>
            <person name="Patil P.P."/>
            <person name="Chaudhry V."/>
            <person name="Patil P.B."/>
        </authorList>
    </citation>
    <scope>NUCLEOTIDE SEQUENCE [LARGE SCALE GENOMIC DNA]</scope>
    <source>
        <strain evidence="1 2">NS334</strain>
    </source>
</reference>
<evidence type="ECO:0000313" key="1">
    <source>
        <dbReference type="EMBL" id="KTT72118.1"/>
    </source>
</evidence>
<evidence type="ECO:0008006" key="3">
    <source>
        <dbReference type="Google" id="ProtNLM"/>
    </source>
</evidence>
<dbReference type="PATRIC" id="fig|869719.3.peg.1736"/>
<dbReference type="InterPro" id="IPR018743">
    <property type="entry name" value="DUF2292"/>
</dbReference>
<organism evidence="1 2">
    <name type="scientific">Sphingomonas endophytica</name>
    <dbReference type="NCBI Taxonomy" id="869719"/>
    <lineage>
        <taxon>Bacteria</taxon>
        <taxon>Pseudomonadati</taxon>
        <taxon>Pseudomonadota</taxon>
        <taxon>Alphaproteobacteria</taxon>
        <taxon>Sphingomonadales</taxon>
        <taxon>Sphingomonadaceae</taxon>
        <taxon>Sphingomonas</taxon>
    </lineage>
</organism>
<proteinExistence type="predicted"/>
<comment type="caution">
    <text evidence="1">The sequence shown here is derived from an EMBL/GenBank/DDBJ whole genome shotgun (WGS) entry which is preliminary data.</text>
</comment>